<sequence>MSSAILRQRLVELDAEIVRQKLALAVLEQDRADTQRQLDVTSNFPILTLPVEIAAEIFTQCLPSIEELREDRRLLMSEQLNVQAPTVFLGVCRAWRDIALATPALWATLYLRIDIIDEDAAEEPGKVEAFIERWLERAAFRPLWLGFQAHCSEGEGYPDRPFTPSRLRDVIHRYAQRIEYLELDFSQHQMRQLGLDSVEFPLLRRATLGDWYGPEPDDSDPVEVFSNAPQLHDLRLIHEGIFSYYSPSSLQLTKFIGEIIDMQLFSLALNLTEASCSVEFLISTPTSPISHSCLQSLTLLISFGQRKPIDILRHLQLPALQSLHISEMEDTEYPSLARFLARSSPPLRTLSVCADDDEFEWAECFSYVAATLENLEVVHPLDRVQAAILNCHILSQPEIYPPFPRLQTLALKTTSGINYSSLIRFLDERTRRPEFAAFRSFRLVAPGGTFLDDVLAAWSAPTGSYRNDKVTGHLASLATNRGIDIDIGSLDPHEVVKRKNAR</sequence>
<organism evidence="1 2">
    <name type="scientific">Mycena venus</name>
    <dbReference type="NCBI Taxonomy" id="2733690"/>
    <lineage>
        <taxon>Eukaryota</taxon>
        <taxon>Fungi</taxon>
        <taxon>Dikarya</taxon>
        <taxon>Basidiomycota</taxon>
        <taxon>Agaricomycotina</taxon>
        <taxon>Agaricomycetes</taxon>
        <taxon>Agaricomycetidae</taxon>
        <taxon>Agaricales</taxon>
        <taxon>Marasmiineae</taxon>
        <taxon>Mycenaceae</taxon>
        <taxon>Mycena</taxon>
    </lineage>
</organism>
<reference evidence="1" key="1">
    <citation type="submission" date="2020-05" db="EMBL/GenBank/DDBJ databases">
        <title>Mycena genomes resolve the evolution of fungal bioluminescence.</title>
        <authorList>
            <person name="Tsai I.J."/>
        </authorList>
    </citation>
    <scope>NUCLEOTIDE SEQUENCE</scope>
    <source>
        <strain evidence="1">CCC161011</strain>
    </source>
</reference>
<dbReference type="EMBL" id="JACAZI010000009">
    <property type="protein sequence ID" value="KAF7352361.1"/>
    <property type="molecule type" value="Genomic_DNA"/>
</dbReference>
<dbReference type="AlphaFoldDB" id="A0A8H7CY93"/>
<comment type="caution">
    <text evidence="1">The sequence shown here is derived from an EMBL/GenBank/DDBJ whole genome shotgun (WGS) entry which is preliminary data.</text>
</comment>
<gene>
    <name evidence="1" type="ORF">MVEN_01199900</name>
</gene>
<name>A0A8H7CY93_9AGAR</name>
<dbReference type="OrthoDB" id="3023928at2759"/>
<keyword evidence="2" id="KW-1185">Reference proteome</keyword>
<dbReference type="Proteomes" id="UP000620124">
    <property type="component" value="Unassembled WGS sequence"/>
</dbReference>
<evidence type="ECO:0000313" key="1">
    <source>
        <dbReference type="EMBL" id="KAF7352361.1"/>
    </source>
</evidence>
<protein>
    <submittedName>
        <fullName evidence="1">F-box domain-containing protein</fullName>
    </submittedName>
</protein>
<accession>A0A8H7CY93</accession>
<proteinExistence type="predicted"/>
<evidence type="ECO:0000313" key="2">
    <source>
        <dbReference type="Proteomes" id="UP000620124"/>
    </source>
</evidence>